<proteinExistence type="predicted"/>
<evidence type="ECO:0000313" key="3">
    <source>
        <dbReference type="Proteomes" id="UP000320386"/>
    </source>
</evidence>
<gene>
    <name evidence="2" type="ORF">Pan265_04170</name>
</gene>
<dbReference type="AlphaFoldDB" id="A0A518BUC4"/>
<evidence type="ECO:0000256" key="1">
    <source>
        <dbReference type="SAM" id="SignalP"/>
    </source>
</evidence>
<dbReference type="EMBL" id="CP036280">
    <property type="protein sequence ID" value="QDU70589.1"/>
    <property type="molecule type" value="Genomic_DNA"/>
</dbReference>
<dbReference type="SUPFAM" id="SSF52317">
    <property type="entry name" value="Class I glutamine amidotransferase-like"/>
    <property type="match status" value="1"/>
</dbReference>
<keyword evidence="3" id="KW-1185">Reference proteome</keyword>
<evidence type="ECO:0000313" key="2">
    <source>
        <dbReference type="EMBL" id="QDU70589.1"/>
    </source>
</evidence>
<feature type="signal peptide" evidence="1">
    <location>
        <begin position="1"/>
        <end position="24"/>
    </location>
</feature>
<name>A0A518BUC4_9BACT</name>
<dbReference type="OrthoDB" id="9862080at2"/>
<protein>
    <submittedName>
        <fullName evidence="2">Uncharacterized protein</fullName>
    </submittedName>
</protein>
<dbReference type="RefSeq" id="WP_145444749.1">
    <property type="nucleotide sequence ID" value="NZ_CP036280.1"/>
</dbReference>
<dbReference type="Proteomes" id="UP000320386">
    <property type="component" value="Chromosome"/>
</dbReference>
<dbReference type="KEGG" id="mcad:Pan265_04170"/>
<keyword evidence="1" id="KW-0732">Signal</keyword>
<reference evidence="2 3" key="1">
    <citation type="submission" date="2019-02" db="EMBL/GenBank/DDBJ databases">
        <title>Deep-cultivation of Planctomycetes and their phenomic and genomic characterization uncovers novel biology.</title>
        <authorList>
            <person name="Wiegand S."/>
            <person name="Jogler M."/>
            <person name="Boedeker C."/>
            <person name="Pinto D."/>
            <person name="Vollmers J."/>
            <person name="Rivas-Marin E."/>
            <person name="Kohn T."/>
            <person name="Peeters S.H."/>
            <person name="Heuer A."/>
            <person name="Rast P."/>
            <person name="Oberbeckmann S."/>
            <person name="Bunk B."/>
            <person name="Jeske O."/>
            <person name="Meyerdierks A."/>
            <person name="Storesund J.E."/>
            <person name="Kallscheuer N."/>
            <person name="Luecker S."/>
            <person name="Lage O.M."/>
            <person name="Pohl T."/>
            <person name="Merkel B.J."/>
            <person name="Hornburger P."/>
            <person name="Mueller R.-W."/>
            <person name="Bruemmer F."/>
            <person name="Labrenz M."/>
            <person name="Spormann A.M."/>
            <person name="Op den Camp H."/>
            <person name="Overmann J."/>
            <person name="Amann R."/>
            <person name="Jetten M.S.M."/>
            <person name="Mascher T."/>
            <person name="Medema M.H."/>
            <person name="Devos D.P."/>
            <person name="Kaster A.-K."/>
            <person name="Ovreas L."/>
            <person name="Rohde M."/>
            <person name="Galperin M.Y."/>
            <person name="Jogler C."/>
        </authorList>
    </citation>
    <scope>NUCLEOTIDE SEQUENCE [LARGE SCALE GENOMIC DNA]</scope>
    <source>
        <strain evidence="2 3">Pan265</strain>
    </source>
</reference>
<dbReference type="Gene3D" id="3.40.50.880">
    <property type="match status" value="1"/>
</dbReference>
<dbReference type="InterPro" id="IPR029062">
    <property type="entry name" value="Class_I_gatase-like"/>
</dbReference>
<sequence length="1204" mass="137312" precursor="true">MLNPCARAIALIALIACLITPALAQQRKGEDSGQLAVEAINKGNQAVDSPLNERVKFMAWDFTKLGYHISPSELLALRFENVTDQPVNLSINWRVERYDNLKVITQGELGLELDAKTLDAVPLTLPANLPDGCYRLHLVAEDTNAPGKQLRDVIVVDYRAPQPNRTLNARLATLLDCNDPEGFITLATGPLRTYVEAMRSMPPEASDNDVILLQAEIWRERYGTVESVVQRIRAGTPAIIFAKFPAELDDVAPVTIDRDNPWVYEPRSLESVDFWPTFDPENGPRHYATNVTAKPGSIVHARWEDGRPAIVSQQVGEGVVYYFSTAPGRTWEVNRGNGNMDEMLMRCVYDILGRSDAGTAIDRMARENLDNEQRERQQIARFIGDVPDHAQVGASERNFARFGWHLVSESGLNVHIGYNSEIQFAADLPSKRGATTPEAIMTVNVPGMEGRRAKFVEGSWISRTIDWADNRNVTRLRSTLSPASPFMLWETRERTLNLDFVTTRIAVMTRNGPRTLSPGESIDGRQLTANWIIAVNGDPEHRDSPRLIALTRRPTTLTLNDNQLSLAFNRRGGADALAIGTLFGVRHFAPGQTGRLINDLPEQWQDQADRSARLALAFPVDTDEMFWFEDEDLVIANRYTYRTLGNDWRLTPLKVAMMPPFAALNMHNGVPNSAEQPLIDLKTPTIWGPLLAAEGDRITYRLRLPARDHFGPIRVERDDPFYEHIDNRLIHPLKQEWTANGFINRPDRPSSNPMGDLNDYLPSAYVPMFEAWHSDLYKLWFCFPAVAGRPVYGPEARQVADDHHRKVYRDILNFYPHRSIIHHRREPITLLDYPINFIWPTNWNNGRRYYVDQDESWTVIAYCWEMYTRYYGDWTTTKSNWNMIQWHSQYNSIEHDWAGMAASNLEEYFNLGHDCINAQYPGHLAHSRLAAGVGDKHAERHALYLAGKTIQPTVARWFMKDYLESITEQGDPWRQWRWHATLSDTRVQGYDTAVDPDARRTLSHNSRHHDTSKGTSTEFMLMYKQFAFDRLDEYQRELRSYEPTVDNFELGTGNSMARVMVEWPREEILATALKTERKNSRSDAWRSLMAPHNLALIVSADNPLFIAEWAPAEYVSGSFDPDTLKVSLVMNNVEHEPCTLRLYTQRRPDGVAVNDAAISDWAYDENKGWLTIEIPGNQQSSVVIDLTEDKPAELHPYFPTTWQE</sequence>
<feature type="chain" id="PRO_5022026399" evidence="1">
    <location>
        <begin position="25"/>
        <end position="1204"/>
    </location>
</feature>
<organism evidence="2 3">
    <name type="scientific">Mucisphaera calidilacus</name>
    <dbReference type="NCBI Taxonomy" id="2527982"/>
    <lineage>
        <taxon>Bacteria</taxon>
        <taxon>Pseudomonadati</taxon>
        <taxon>Planctomycetota</taxon>
        <taxon>Phycisphaerae</taxon>
        <taxon>Phycisphaerales</taxon>
        <taxon>Phycisphaeraceae</taxon>
        <taxon>Mucisphaera</taxon>
    </lineage>
</organism>
<accession>A0A518BUC4</accession>